<keyword evidence="1" id="KW-0863">Zinc-finger</keyword>
<feature type="zinc finger region" description="C3H1-type" evidence="1">
    <location>
        <begin position="171"/>
        <end position="198"/>
    </location>
</feature>
<gene>
    <name evidence="4" type="ORF">C1SCF055_LOCUS38163</name>
</gene>
<dbReference type="GO" id="GO:0008270">
    <property type="term" value="F:zinc ion binding"/>
    <property type="evidence" value="ECO:0007669"/>
    <property type="project" value="UniProtKB-KW"/>
</dbReference>
<feature type="non-terminal residue" evidence="4">
    <location>
        <position position="249"/>
    </location>
</feature>
<accession>A0A9P1GK39</accession>
<evidence type="ECO:0000313" key="4">
    <source>
        <dbReference type="EMBL" id="CAI4013167.1"/>
    </source>
</evidence>
<dbReference type="Proteomes" id="UP001152797">
    <property type="component" value="Unassembled WGS sequence"/>
</dbReference>
<comment type="caution">
    <text evidence="4">The sequence shown here is derived from an EMBL/GenBank/DDBJ whole genome shotgun (WGS) entry which is preliminary data.</text>
</comment>
<keyword evidence="1" id="KW-0862">Zinc</keyword>
<reference evidence="5" key="2">
    <citation type="submission" date="2024-04" db="EMBL/GenBank/DDBJ databases">
        <authorList>
            <person name="Chen Y."/>
            <person name="Shah S."/>
            <person name="Dougan E. K."/>
            <person name="Thang M."/>
            <person name="Chan C."/>
        </authorList>
    </citation>
    <scope>NUCLEOTIDE SEQUENCE [LARGE SCALE GENOMIC DNA]</scope>
</reference>
<dbReference type="EMBL" id="CAMXCT010005746">
    <property type="protein sequence ID" value="CAI4013167.1"/>
    <property type="molecule type" value="Genomic_DNA"/>
</dbReference>
<dbReference type="AlphaFoldDB" id="A0A9P1GK39"/>
<feature type="non-terminal residue" evidence="4">
    <location>
        <position position="1"/>
    </location>
</feature>
<dbReference type="PROSITE" id="PS50103">
    <property type="entry name" value="ZF_C3H1"/>
    <property type="match status" value="1"/>
</dbReference>
<sequence length="249" mass="26835">VLAGMPPKSTRAHGSESSGSSSTLTGWVLRVNEHLGDSLADSHSGRETIHTGPSEQSGQSGQSEHSEQSGQSGQPEHPGQSGQSGQSEYSEECGQSGQSEFSEQCGQSEHCHSGQSGSDEERTVSDPHPPRSSESTSAESRQAVPEPVTAVPRPVGLQSPARDPKSGSAEDHRNEPCLFHSYQGCLKGDQCEYSHLIHADQIQIPGPKTRRGHALLRIKRRLAHRLSTADLYLVHHELQAEARKDPYAK</sequence>
<name>A0A9P1GK39_9DINO</name>
<protein>
    <submittedName>
        <fullName evidence="6">Cyclin-related protein, putative</fullName>
    </submittedName>
</protein>
<dbReference type="InterPro" id="IPR000571">
    <property type="entry name" value="Znf_CCCH"/>
</dbReference>
<feature type="compositionally biased region" description="Basic and acidic residues" evidence="2">
    <location>
        <begin position="119"/>
        <end position="131"/>
    </location>
</feature>
<evidence type="ECO:0000313" key="5">
    <source>
        <dbReference type="EMBL" id="CAL1166542.1"/>
    </source>
</evidence>
<feature type="compositionally biased region" description="Low complexity" evidence="2">
    <location>
        <begin position="52"/>
        <end position="108"/>
    </location>
</feature>
<evidence type="ECO:0000313" key="7">
    <source>
        <dbReference type="Proteomes" id="UP001152797"/>
    </source>
</evidence>
<organism evidence="4">
    <name type="scientific">Cladocopium goreaui</name>
    <dbReference type="NCBI Taxonomy" id="2562237"/>
    <lineage>
        <taxon>Eukaryota</taxon>
        <taxon>Sar</taxon>
        <taxon>Alveolata</taxon>
        <taxon>Dinophyceae</taxon>
        <taxon>Suessiales</taxon>
        <taxon>Symbiodiniaceae</taxon>
        <taxon>Cladocopium</taxon>
    </lineage>
</organism>
<keyword evidence="1" id="KW-0479">Metal-binding</keyword>
<feature type="compositionally biased region" description="Low complexity" evidence="2">
    <location>
        <begin position="15"/>
        <end position="26"/>
    </location>
</feature>
<evidence type="ECO:0000256" key="2">
    <source>
        <dbReference type="SAM" id="MobiDB-lite"/>
    </source>
</evidence>
<keyword evidence="7" id="KW-1185">Reference proteome</keyword>
<reference evidence="4" key="1">
    <citation type="submission" date="2022-10" db="EMBL/GenBank/DDBJ databases">
        <authorList>
            <person name="Chen Y."/>
            <person name="Dougan E. K."/>
            <person name="Chan C."/>
            <person name="Rhodes N."/>
            <person name="Thang M."/>
        </authorList>
    </citation>
    <scope>NUCLEOTIDE SEQUENCE</scope>
</reference>
<evidence type="ECO:0000313" key="6">
    <source>
        <dbReference type="EMBL" id="CAL4800479.1"/>
    </source>
</evidence>
<evidence type="ECO:0000256" key="1">
    <source>
        <dbReference type="PROSITE-ProRule" id="PRU00723"/>
    </source>
</evidence>
<feature type="compositionally biased region" description="Basic and acidic residues" evidence="2">
    <location>
        <begin position="162"/>
        <end position="174"/>
    </location>
</feature>
<proteinExistence type="predicted"/>
<evidence type="ECO:0000259" key="3">
    <source>
        <dbReference type="PROSITE" id="PS50103"/>
    </source>
</evidence>
<dbReference type="EMBL" id="CAMXCT030005746">
    <property type="protein sequence ID" value="CAL4800479.1"/>
    <property type="molecule type" value="Genomic_DNA"/>
</dbReference>
<feature type="domain" description="C3H1-type" evidence="3">
    <location>
        <begin position="171"/>
        <end position="198"/>
    </location>
</feature>
<feature type="region of interest" description="Disordered" evidence="2">
    <location>
        <begin position="1"/>
        <end position="174"/>
    </location>
</feature>
<dbReference type="EMBL" id="CAMXCT020005746">
    <property type="protein sequence ID" value="CAL1166542.1"/>
    <property type="molecule type" value="Genomic_DNA"/>
</dbReference>